<name>A0AAN6MUD5_9PEZI</name>
<comment type="caution">
    <text evidence="1">The sequence shown here is derived from an EMBL/GenBank/DDBJ whole genome shotgun (WGS) entry which is preliminary data.</text>
</comment>
<evidence type="ECO:0000313" key="2">
    <source>
        <dbReference type="Proteomes" id="UP001303473"/>
    </source>
</evidence>
<proteinExistence type="predicted"/>
<feature type="non-terminal residue" evidence="1">
    <location>
        <position position="89"/>
    </location>
</feature>
<dbReference type="InterPro" id="IPR027417">
    <property type="entry name" value="P-loop_NTPase"/>
</dbReference>
<evidence type="ECO:0008006" key="3">
    <source>
        <dbReference type="Google" id="ProtNLM"/>
    </source>
</evidence>
<dbReference type="SUPFAM" id="SSF52540">
    <property type="entry name" value="P-loop containing nucleoside triphosphate hydrolases"/>
    <property type="match status" value="1"/>
</dbReference>
<accession>A0AAN6MUD5</accession>
<keyword evidence="2" id="KW-1185">Reference proteome</keyword>
<organism evidence="1 2">
    <name type="scientific">Diplogelasinospora grovesii</name>
    <dbReference type="NCBI Taxonomy" id="303347"/>
    <lineage>
        <taxon>Eukaryota</taxon>
        <taxon>Fungi</taxon>
        <taxon>Dikarya</taxon>
        <taxon>Ascomycota</taxon>
        <taxon>Pezizomycotina</taxon>
        <taxon>Sordariomycetes</taxon>
        <taxon>Sordariomycetidae</taxon>
        <taxon>Sordariales</taxon>
        <taxon>Diplogelasinosporaceae</taxon>
        <taxon>Diplogelasinospora</taxon>
    </lineage>
</organism>
<dbReference type="Gene3D" id="3.40.50.300">
    <property type="entry name" value="P-loop containing nucleotide triphosphate hydrolases"/>
    <property type="match status" value="1"/>
</dbReference>
<dbReference type="AlphaFoldDB" id="A0AAN6MUD5"/>
<reference evidence="2" key="1">
    <citation type="journal article" date="2023" name="Mol. Phylogenet. Evol.">
        <title>Genome-scale phylogeny and comparative genomics of the fungal order Sordariales.</title>
        <authorList>
            <person name="Hensen N."/>
            <person name="Bonometti L."/>
            <person name="Westerberg I."/>
            <person name="Brannstrom I.O."/>
            <person name="Guillou S."/>
            <person name="Cros-Aarteil S."/>
            <person name="Calhoun S."/>
            <person name="Haridas S."/>
            <person name="Kuo A."/>
            <person name="Mondo S."/>
            <person name="Pangilinan J."/>
            <person name="Riley R."/>
            <person name="LaButti K."/>
            <person name="Andreopoulos B."/>
            <person name="Lipzen A."/>
            <person name="Chen C."/>
            <person name="Yan M."/>
            <person name="Daum C."/>
            <person name="Ng V."/>
            <person name="Clum A."/>
            <person name="Steindorff A."/>
            <person name="Ohm R.A."/>
            <person name="Martin F."/>
            <person name="Silar P."/>
            <person name="Natvig D.O."/>
            <person name="Lalanne C."/>
            <person name="Gautier V."/>
            <person name="Ament-Velasquez S.L."/>
            <person name="Kruys A."/>
            <person name="Hutchinson M.I."/>
            <person name="Powell A.J."/>
            <person name="Barry K."/>
            <person name="Miller A.N."/>
            <person name="Grigoriev I.V."/>
            <person name="Debuchy R."/>
            <person name="Gladieux P."/>
            <person name="Hiltunen Thoren M."/>
            <person name="Johannesson H."/>
        </authorList>
    </citation>
    <scope>NUCLEOTIDE SEQUENCE [LARGE SCALE GENOMIC DNA]</scope>
    <source>
        <strain evidence="2">CBS 340.73</strain>
    </source>
</reference>
<gene>
    <name evidence="1" type="ORF">QBC46DRAFT_219842</name>
</gene>
<dbReference type="Proteomes" id="UP001303473">
    <property type="component" value="Unassembled WGS sequence"/>
</dbReference>
<dbReference type="EMBL" id="MU854173">
    <property type="protein sequence ID" value="KAK3933489.1"/>
    <property type="molecule type" value="Genomic_DNA"/>
</dbReference>
<sequence length="89" mass="10299">PWYYVPFPRNKRFIGRNETLVTLRDMLFRVALVGLGGVGKTQVALELAFWTKENKADCSVFWFPALSEAAFEQAYTDIVRKLKIRRGDD</sequence>
<protein>
    <recommendedName>
        <fullName evidence="3">NB-ARC domain-containing protein</fullName>
    </recommendedName>
</protein>
<feature type="non-terminal residue" evidence="1">
    <location>
        <position position="1"/>
    </location>
</feature>
<evidence type="ECO:0000313" key="1">
    <source>
        <dbReference type="EMBL" id="KAK3933489.1"/>
    </source>
</evidence>